<feature type="region of interest" description="Disordered" evidence="1">
    <location>
        <begin position="49"/>
        <end position="81"/>
    </location>
</feature>
<accession>A0AAW0SA98</accession>
<evidence type="ECO:0000313" key="2">
    <source>
        <dbReference type="EMBL" id="KAK8371889.1"/>
    </source>
</evidence>
<comment type="caution">
    <text evidence="2">The sequence shown here is derived from an EMBL/GenBank/DDBJ whole genome shotgun (WGS) entry which is preliminary data.</text>
</comment>
<reference evidence="2 3" key="1">
    <citation type="submission" date="2023-03" db="EMBL/GenBank/DDBJ databases">
        <title>High-quality genome of Scylla paramamosain provides insights in environmental adaptation.</title>
        <authorList>
            <person name="Zhang L."/>
        </authorList>
    </citation>
    <scope>NUCLEOTIDE SEQUENCE [LARGE SCALE GENOMIC DNA]</scope>
    <source>
        <strain evidence="2">LZ_2023a</strain>
        <tissue evidence="2">Muscle</tissue>
    </source>
</reference>
<organism evidence="2 3">
    <name type="scientific">Scylla paramamosain</name>
    <name type="common">Mud crab</name>
    <dbReference type="NCBI Taxonomy" id="85552"/>
    <lineage>
        <taxon>Eukaryota</taxon>
        <taxon>Metazoa</taxon>
        <taxon>Ecdysozoa</taxon>
        <taxon>Arthropoda</taxon>
        <taxon>Crustacea</taxon>
        <taxon>Multicrustacea</taxon>
        <taxon>Malacostraca</taxon>
        <taxon>Eumalacostraca</taxon>
        <taxon>Eucarida</taxon>
        <taxon>Decapoda</taxon>
        <taxon>Pleocyemata</taxon>
        <taxon>Brachyura</taxon>
        <taxon>Eubrachyura</taxon>
        <taxon>Portunoidea</taxon>
        <taxon>Portunidae</taxon>
        <taxon>Portuninae</taxon>
        <taxon>Scylla</taxon>
    </lineage>
</organism>
<gene>
    <name evidence="2" type="ORF">O3P69_013447</name>
</gene>
<proteinExistence type="predicted"/>
<evidence type="ECO:0000313" key="3">
    <source>
        <dbReference type="Proteomes" id="UP001487740"/>
    </source>
</evidence>
<dbReference type="Proteomes" id="UP001487740">
    <property type="component" value="Unassembled WGS sequence"/>
</dbReference>
<dbReference type="AlphaFoldDB" id="A0AAW0SA98"/>
<feature type="compositionally biased region" description="Basic and acidic residues" evidence="1">
    <location>
        <begin position="64"/>
        <end position="81"/>
    </location>
</feature>
<sequence length="81" mass="9012">MRGRMSWMRGGLAKIGRPCIAWRGLGGSARRAKQPIKAPPRCITCRIRSREPTAPTIPPAASRRTKEHECFKARGRNGTEV</sequence>
<dbReference type="EMBL" id="JARAKH010006398">
    <property type="protein sequence ID" value="KAK8371889.1"/>
    <property type="molecule type" value="Genomic_DNA"/>
</dbReference>
<protein>
    <submittedName>
        <fullName evidence="2">Uncharacterized protein</fullName>
    </submittedName>
</protein>
<keyword evidence="3" id="KW-1185">Reference proteome</keyword>
<evidence type="ECO:0000256" key="1">
    <source>
        <dbReference type="SAM" id="MobiDB-lite"/>
    </source>
</evidence>
<name>A0AAW0SA98_SCYPA</name>